<dbReference type="GO" id="GO:0046872">
    <property type="term" value="F:metal ion binding"/>
    <property type="evidence" value="ECO:0007669"/>
    <property type="project" value="UniProtKB-KW"/>
</dbReference>
<evidence type="ECO:0000256" key="6">
    <source>
        <dbReference type="ARBA" id="ARBA00023267"/>
    </source>
</evidence>
<keyword evidence="5" id="KW-0460">Magnesium</keyword>
<proteinExistence type="predicted"/>
<dbReference type="PANTHER" id="PTHR45007:SF1">
    <property type="entry name" value="CARBOXYLASE, PUTATIVE (AFU_ORTHOLOGUE AFUA_5G07570)-RELATED"/>
    <property type="match status" value="1"/>
</dbReference>
<dbReference type="HOGENOM" id="CLU_000395_3_2_10"/>
<dbReference type="GO" id="GO:0005524">
    <property type="term" value="F:ATP binding"/>
    <property type="evidence" value="ECO:0007669"/>
    <property type="project" value="UniProtKB-UniRule"/>
</dbReference>
<dbReference type="Proteomes" id="UP000033035">
    <property type="component" value="Unassembled WGS sequence"/>
</dbReference>
<sequence>MIKKVLVANRGEIAMRIFRTCRVMNIPTVAIYTHVDRGALHVRYAEEAYCISENETDTSYLKPDVILQIAQKTGAAIHPGYGFLSENADFARRCEEEGVIFIGPSADVIARMGIKTEARKIMKAAGVPVVPGTEEPVSDIAEIRKVAKEVGYPIMLKALAGGGGKGMRLVREEAGLEEAFRLSRSEAGNSFGNDAIYIEKYIENPHHIEVQVLGDKYGNVIHLYERECSIQRRNQKVIEESPSPFVKEETRRKMLAVAVEACKKIGYYSAGTLEFMMDKDQNFYFLEMNTRLQVEHPVTEEVTGVDLVRDMILVAAGNPLPYKQEDVEFRGAAIECRIYAEDPENNFMPSPGIIKVREAPEGRNVRLDSAAYAGFEVSLHYDPMIAKLCTWGRNRESAISNMARALREYKILGIKTTIPFHQRVLHNETFLKGNYDTTFIDTKFDKEDLKRRQNNDPLVAVIAAALKHFEQEKEASARMTTVPLVGESLWKYYGKLQMTANNY</sequence>
<evidence type="ECO:0000256" key="3">
    <source>
        <dbReference type="ARBA" id="ARBA00022741"/>
    </source>
</evidence>
<keyword evidence="4 7" id="KW-0067">ATP-binding</keyword>
<dbReference type="UniPathway" id="UPA00655">
    <property type="reaction ID" value="UER00711"/>
</dbReference>
<dbReference type="Gene3D" id="3.30.470.20">
    <property type="entry name" value="ATP-grasp fold, B domain"/>
    <property type="match status" value="1"/>
</dbReference>
<evidence type="ECO:0000256" key="1">
    <source>
        <dbReference type="ARBA" id="ARBA00022598"/>
    </source>
</evidence>
<dbReference type="PATRIC" id="fig|1203610.3.peg.4387"/>
<dbReference type="Pfam" id="PF02786">
    <property type="entry name" value="CPSase_L_D2"/>
    <property type="match status" value="1"/>
</dbReference>
<dbReference type="SUPFAM" id="SSF56059">
    <property type="entry name" value="Glutathione synthetase ATP-binding domain-like"/>
    <property type="match status" value="1"/>
</dbReference>
<dbReference type="GO" id="GO:0016874">
    <property type="term" value="F:ligase activity"/>
    <property type="evidence" value="ECO:0007669"/>
    <property type="project" value="UniProtKB-KW"/>
</dbReference>
<dbReference type="InterPro" id="IPR011054">
    <property type="entry name" value="Rudment_hybrid_motif"/>
</dbReference>
<accession>A0A0F5IUM5</accession>
<name>A0A0F5IUM5_9BACT</name>
<evidence type="ECO:0000256" key="2">
    <source>
        <dbReference type="ARBA" id="ARBA00022723"/>
    </source>
</evidence>
<dbReference type="NCBIfam" id="NF006367">
    <property type="entry name" value="PRK08591.1"/>
    <property type="match status" value="1"/>
</dbReference>
<keyword evidence="1" id="KW-0436">Ligase</keyword>
<dbReference type="FunFam" id="3.30.1490.20:FF:000018">
    <property type="entry name" value="Biotin carboxylase"/>
    <property type="match status" value="1"/>
</dbReference>
<dbReference type="InterPro" id="IPR005482">
    <property type="entry name" value="Biotin_COase_C"/>
</dbReference>
<dbReference type="NCBIfam" id="TIGR00514">
    <property type="entry name" value="accC"/>
    <property type="match status" value="1"/>
</dbReference>
<evidence type="ECO:0000313" key="10">
    <source>
        <dbReference type="EMBL" id="KKB49246.1"/>
    </source>
</evidence>
<dbReference type="InterPro" id="IPR005479">
    <property type="entry name" value="CPAse_ATP-bd"/>
</dbReference>
<dbReference type="InterPro" id="IPR016185">
    <property type="entry name" value="PreATP-grasp_dom_sf"/>
</dbReference>
<keyword evidence="3 7" id="KW-0547">Nucleotide-binding</keyword>
<dbReference type="FunFam" id="3.30.470.20:FF:000028">
    <property type="entry name" value="Methylcrotonoyl-CoA carboxylase subunit alpha, mitochondrial"/>
    <property type="match status" value="1"/>
</dbReference>
<dbReference type="InterPro" id="IPR011764">
    <property type="entry name" value="Biotin_carboxylation_dom"/>
</dbReference>
<protein>
    <submittedName>
        <fullName evidence="10">Acetyl-CoA carboxylase, biotin carboxylase subunit</fullName>
    </submittedName>
</protein>
<evidence type="ECO:0000259" key="9">
    <source>
        <dbReference type="PROSITE" id="PS50979"/>
    </source>
</evidence>
<keyword evidence="6" id="KW-0092">Biotin</keyword>
<dbReference type="EMBL" id="AQHW01000025">
    <property type="protein sequence ID" value="KKB49246.1"/>
    <property type="molecule type" value="Genomic_DNA"/>
</dbReference>
<feature type="domain" description="Biotin carboxylation" evidence="9">
    <location>
        <begin position="1"/>
        <end position="445"/>
    </location>
</feature>
<evidence type="ECO:0000259" key="8">
    <source>
        <dbReference type="PROSITE" id="PS50975"/>
    </source>
</evidence>
<dbReference type="PROSITE" id="PS00867">
    <property type="entry name" value="CPSASE_2"/>
    <property type="match status" value="1"/>
</dbReference>
<dbReference type="PROSITE" id="PS50975">
    <property type="entry name" value="ATP_GRASP"/>
    <property type="match status" value="1"/>
</dbReference>
<evidence type="ECO:0000256" key="5">
    <source>
        <dbReference type="ARBA" id="ARBA00022842"/>
    </source>
</evidence>
<dbReference type="GO" id="GO:2001295">
    <property type="term" value="P:malonyl-CoA biosynthetic process"/>
    <property type="evidence" value="ECO:0007669"/>
    <property type="project" value="UniProtKB-UniPathway"/>
</dbReference>
<dbReference type="AlphaFoldDB" id="A0A0F5IUM5"/>
<dbReference type="FunFam" id="3.40.50.20:FF:000010">
    <property type="entry name" value="Propionyl-CoA carboxylase subunit alpha"/>
    <property type="match status" value="1"/>
</dbReference>
<dbReference type="InterPro" id="IPR004549">
    <property type="entry name" value="Acetyl_CoA_COase_biotin_COase"/>
</dbReference>
<feature type="domain" description="ATP-grasp" evidence="8">
    <location>
        <begin position="119"/>
        <end position="316"/>
    </location>
</feature>
<dbReference type="SMART" id="SM00878">
    <property type="entry name" value="Biotin_carb_C"/>
    <property type="match status" value="1"/>
</dbReference>
<evidence type="ECO:0000256" key="7">
    <source>
        <dbReference type="PROSITE-ProRule" id="PRU00409"/>
    </source>
</evidence>
<dbReference type="InterPro" id="IPR011761">
    <property type="entry name" value="ATP-grasp"/>
</dbReference>
<comment type="caution">
    <text evidence="10">The sequence shown here is derived from an EMBL/GenBank/DDBJ whole genome shotgun (WGS) entry which is preliminary data.</text>
</comment>
<evidence type="ECO:0000256" key="4">
    <source>
        <dbReference type="ARBA" id="ARBA00022840"/>
    </source>
</evidence>
<dbReference type="SUPFAM" id="SSF52440">
    <property type="entry name" value="PreATP-grasp domain"/>
    <property type="match status" value="1"/>
</dbReference>
<dbReference type="PANTHER" id="PTHR45007">
    <property type="entry name" value="CARBOXYLASE, PUTATIVE (AFU_ORTHOLOGUE AFUA_5G07570)-RELATED"/>
    <property type="match status" value="1"/>
</dbReference>
<organism evidence="10 11">
    <name type="scientific">Parabacteroides gordonii MS-1 = DSM 23371</name>
    <dbReference type="NCBI Taxonomy" id="1203610"/>
    <lineage>
        <taxon>Bacteria</taxon>
        <taxon>Pseudomonadati</taxon>
        <taxon>Bacteroidota</taxon>
        <taxon>Bacteroidia</taxon>
        <taxon>Bacteroidales</taxon>
        <taxon>Tannerellaceae</taxon>
        <taxon>Parabacteroides</taxon>
    </lineage>
</organism>
<keyword evidence="2" id="KW-0479">Metal-binding</keyword>
<reference evidence="10 11" key="1">
    <citation type="submission" date="2013-04" db="EMBL/GenBank/DDBJ databases">
        <title>The Genome Sequence of Parabacteroides gordonii DSM 23371.</title>
        <authorList>
            <consortium name="The Broad Institute Genomics Platform"/>
            <person name="Earl A."/>
            <person name="Ward D."/>
            <person name="Feldgarden M."/>
            <person name="Gevers D."/>
            <person name="Martens E."/>
            <person name="Sakamoto M."/>
            <person name="Benno Y."/>
            <person name="Suzuki N."/>
            <person name="Matsunaga N."/>
            <person name="Koshihara K."/>
            <person name="Seki M."/>
            <person name="Komiya H."/>
            <person name="Walker B."/>
            <person name="Young S."/>
            <person name="Zeng Q."/>
            <person name="Gargeya S."/>
            <person name="Fitzgerald M."/>
            <person name="Haas B."/>
            <person name="Abouelleil A."/>
            <person name="Allen A.W."/>
            <person name="Alvarado L."/>
            <person name="Arachchi H.M."/>
            <person name="Berlin A.M."/>
            <person name="Chapman S.B."/>
            <person name="Gainer-Dewar J."/>
            <person name="Goldberg J."/>
            <person name="Griggs A."/>
            <person name="Gujja S."/>
            <person name="Hansen M."/>
            <person name="Howarth C."/>
            <person name="Imamovic A."/>
            <person name="Ireland A."/>
            <person name="Larimer J."/>
            <person name="McCowan C."/>
            <person name="Murphy C."/>
            <person name="Pearson M."/>
            <person name="Poon T.W."/>
            <person name="Priest M."/>
            <person name="Roberts A."/>
            <person name="Saif S."/>
            <person name="Shea T."/>
            <person name="Sisk P."/>
            <person name="Sykes S."/>
            <person name="Wortman J."/>
            <person name="Nusbaum C."/>
            <person name="Birren B."/>
        </authorList>
    </citation>
    <scope>NUCLEOTIDE SEQUENCE [LARGE SCALE GENOMIC DNA]</scope>
    <source>
        <strain evidence="10 11">MS-1</strain>
    </source>
</reference>
<gene>
    <name evidence="10" type="ORF">HMPREF1536_04310</name>
</gene>
<evidence type="ECO:0000313" key="11">
    <source>
        <dbReference type="Proteomes" id="UP000033035"/>
    </source>
</evidence>
<dbReference type="RefSeq" id="WP_028729191.1">
    <property type="nucleotide sequence ID" value="NZ_KE386763.1"/>
</dbReference>
<dbReference type="SUPFAM" id="SSF51246">
    <property type="entry name" value="Rudiment single hybrid motif"/>
    <property type="match status" value="1"/>
</dbReference>
<dbReference type="PROSITE" id="PS50979">
    <property type="entry name" value="BC"/>
    <property type="match status" value="1"/>
</dbReference>
<dbReference type="STRING" id="1203610.HMPREF1536_04310"/>
<dbReference type="Pfam" id="PF02785">
    <property type="entry name" value="Biotin_carb_C"/>
    <property type="match status" value="1"/>
</dbReference>
<dbReference type="Pfam" id="PF00289">
    <property type="entry name" value="Biotin_carb_N"/>
    <property type="match status" value="1"/>
</dbReference>
<dbReference type="InterPro" id="IPR005481">
    <property type="entry name" value="BC-like_N"/>
</dbReference>
<keyword evidence="11" id="KW-1185">Reference proteome</keyword>